<dbReference type="AlphaFoldDB" id="A0A3Q8CCY2"/>
<accession>A0A3Q8CCY2</accession>
<reference evidence="6 7" key="1">
    <citation type="submission" date="2016-11" db="EMBL/GenBank/DDBJ databases">
        <title>Interaction between Lactobacillus species and yeast in water kefir.</title>
        <authorList>
            <person name="Behr J."/>
            <person name="Xu D."/>
            <person name="Vogel R.F."/>
        </authorList>
    </citation>
    <scope>NUCLEOTIDE SEQUENCE [LARGE SCALE GENOMIC DNA]</scope>
    <source>
        <strain evidence="6 7">TMW 1.1827</strain>
    </source>
</reference>
<organism evidence="6 7">
    <name type="scientific">Liquorilactobacillus nagelii</name>
    <dbReference type="NCBI Taxonomy" id="82688"/>
    <lineage>
        <taxon>Bacteria</taxon>
        <taxon>Bacillati</taxon>
        <taxon>Bacillota</taxon>
        <taxon>Bacilli</taxon>
        <taxon>Lactobacillales</taxon>
        <taxon>Lactobacillaceae</taxon>
        <taxon>Liquorilactobacillus</taxon>
    </lineage>
</organism>
<dbReference type="Gene3D" id="3.20.20.120">
    <property type="entry name" value="Enolase-like C-terminal domain"/>
    <property type="match status" value="1"/>
</dbReference>
<dbReference type="Pfam" id="PF02746">
    <property type="entry name" value="MR_MLE_N"/>
    <property type="match status" value="1"/>
</dbReference>
<dbReference type="InterPro" id="IPR034593">
    <property type="entry name" value="DgoD-like"/>
</dbReference>
<dbReference type="RefSeq" id="WP_148127019.1">
    <property type="nucleotide sequence ID" value="NZ_CP018180.1"/>
</dbReference>
<evidence type="ECO:0000256" key="1">
    <source>
        <dbReference type="ARBA" id="ARBA00003553"/>
    </source>
</evidence>
<dbReference type="PANTHER" id="PTHR48080:SF6">
    <property type="entry name" value="STARVATION-SENSING PROTEIN RSPA"/>
    <property type="match status" value="1"/>
</dbReference>
<feature type="domain" description="Mandelate racemase/muconate lactonizing enzyme C-terminal" evidence="5">
    <location>
        <begin position="132"/>
        <end position="254"/>
    </location>
</feature>
<dbReference type="SUPFAM" id="SSF51604">
    <property type="entry name" value="Enolase C-terminal domain-like"/>
    <property type="match status" value="1"/>
</dbReference>
<dbReference type="InterPro" id="IPR013341">
    <property type="entry name" value="Mandelate_racemase_N_dom"/>
</dbReference>
<comment type="similarity">
    <text evidence="2">Belongs to the mandelate racemase/muconate lactonizing enzyme family. GalD subfamily.</text>
</comment>
<dbReference type="PROSITE" id="PS00908">
    <property type="entry name" value="MR_MLE_1"/>
    <property type="match status" value="1"/>
</dbReference>
<dbReference type="GO" id="GO:0009063">
    <property type="term" value="P:amino acid catabolic process"/>
    <property type="evidence" value="ECO:0007669"/>
    <property type="project" value="InterPro"/>
</dbReference>
<dbReference type="InterPro" id="IPR036849">
    <property type="entry name" value="Enolase-like_C_sf"/>
</dbReference>
<evidence type="ECO:0000256" key="4">
    <source>
        <dbReference type="ARBA" id="ARBA00022842"/>
    </source>
</evidence>
<keyword evidence="4" id="KW-0460">Magnesium</keyword>
<dbReference type="GO" id="GO:0000287">
    <property type="term" value="F:magnesium ion binding"/>
    <property type="evidence" value="ECO:0007669"/>
    <property type="project" value="UniProtKB-ARBA"/>
</dbReference>
<proteinExistence type="inferred from homology"/>
<dbReference type="PANTHER" id="PTHR48080">
    <property type="entry name" value="D-GALACTONATE DEHYDRATASE-RELATED"/>
    <property type="match status" value="1"/>
</dbReference>
<name>A0A3Q8CCY2_9LACO</name>
<dbReference type="InterPro" id="IPR029065">
    <property type="entry name" value="Enolase_C-like"/>
</dbReference>
<dbReference type="SMART" id="SM00922">
    <property type="entry name" value="MR_MLE"/>
    <property type="match status" value="1"/>
</dbReference>
<dbReference type="InterPro" id="IPR013342">
    <property type="entry name" value="Mandelate_racemase_C"/>
</dbReference>
<evidence type="ECO:0000259" key="5">
    <source>
        <dbReference type="SMART" id="SM00922"/>
    </source>
</evidence>
<dbReference type="EMBL" id="CP018180">
    <property type="protein sequence ID" value="AUJ32753.1"/>
    <property type="molecule type" value="Genomic_DNA"/>
</dbReference>
<dbReference type="KEGG" id="lng:BSQ50_09535"/>
<dbReference type="Proteomes" id="UP000324497">
    <property type="component" value="Chromosome"/>
</dbReference>
<keyword evidence="3" id="KW-0479">Metal-binding</keyword>
<dbReference type="Gene3D" id="3.30.390.10">
    <property type="entry name" value="Enolase-like, N-terminal domain"/>
    <property type="match status" value="1"/>
</dbReference>
<dbReference type="Pfam" id="PF13378">
    <property type="entry name" value="MR_MLE_C"/>
    <property type="match status" value="1"/>
</dbReference>
<dbReference type="InterPro" id="IPR029017">
    <property type="entry name" value="Enolase-like_N"/>
</dbReference>
<gene>
    <name evidence="6" type="ORF">BSQ50_09535</name>
</gene>
<dbReference type="InterPro" id="IPR018110">
    <property type="entry name" value="Mandel_Rmase/mucon_lact_enz_CS"/>
</dbReference>
<comment type="function">
    <text evidence="1">Has no detectable activity with D-mannonate and with a panel of 70 other acid sugars (in vitro), in spite of the conservation of the residues that are expected to be important for catalytic activity and cofactor binding. May have evolved a divergent function.</text>
</comment>
<evidence type="ECO:0000256" key="3">
    <source>
        <dbReference type="ARBA" id="ARBA00022723"/>
    </source>
</evidence>
<protein>
    <submittedName>
        <fullName evidence="6">Starvation-sensing protein RspA</fullName>
    </submittedName>
</protein>
<evidence type="ECO:0000313" key="6">
    <source>
        <dbReference type="EMBL" id="AUJ32753.1"/>
    </source>
</evidence>
<sequence length="414" mass="46225">MAITIKNIKVINTAPEGINLQVIKVETSEPGLYGLGCSTFAYRYSAVEVLIEKYIKPLVVGLDVSNIQQIWDLMFFNSYWRGGAISNCAISGVDMALWDIKGKIANLPLYSLLGGKVRSGVPVYRHANGTNMEELFENIEKYKSFGVKTIRCQLNGYGGEFGNPLSCSPKGSPKGVYLNSKEYIYKTLDMFDKVRAKFGNTISLVHDVHERLEPQEAVMLAKSLEQFDLKFLEDAIPLEQLDWFKRLRTQTSIPLAEGELFNGVNDWKYLISNHLIDFLRVHISQIGGITPAIKLKNFAEIYGVKIAWHGPGDLSPVGHAVNVHIDLCSNNLGIQEWSGIEPPNSVIQKLSGPRGALLNVFHGLPKYDDGYVYSNDKPGIGVDIDESEAKKYPCKSDITEWTQTRRFDGTIQTP</sequence>
<evidence type="ECO:0000256" key="2">
    <source>
        <dbReference type="ARBA" id="ARBA00010339"/>
    </source>
</evidence>
<evidence type="ECO:0000313" key="7">
    <source>
        <dbReference type="Proteomes" id="UP000324497"/>
    </source>
</evidence>
<keyword evidence="7" id="KW-1185">Reference proteome</keyword>
<dbReference type="SUPFAM" id="SSF54826">
    <property type="entry name" value="Enolase N-terminal domain-like"/>
    <property type="match status" value="1"/>
</dbReference>